<organism evidence="2 3">
    <name type="scientific">Allorhodopirellula solitaria</name>
    <dbReference type="NCBI Taxonomy" id="2527987"/>
    <lineage>
        <taxon>Bacteria</taxon>
        <taxon>Pseudomonadati</taxon>
        <taxon>Planctomycetota</taxon>
        <taxon>Planctomycetia</taxon>
        <taxon>Pirellulales</taxon>
        <taxon>Pirellulaceae</taxon>
        <taxon>Allorhodopirellula</taxon>
    </lineage>
</organism>
<dbReference type="EMBL" id="SJPK01000007">
    <property type="protein sequence ID" value="TWT65219.1"/>
    <property type="molecule type" value="Genomic_DNA"/>
</dbReference>
<gene>
    <name evidence="2" type="ORF">CA85_31310</name>
</gene>
<sequence length="177" mass="19668">MAETLEGSDHTPVQRQIEGLVDEACVSRDGGDDASNGGGEAHDGRSHRSTMGGNEFLSPVSIHEQSDPLEPRASESRKRCNDKGFVTMPIEDHLKLLDWTARQAAPGKRGRTPAAIPPILVRLGLDRATVCELVSEFGRLFCCVARRPACVDSMRCHRTHRRYHLRRRARELLTTTD</sequence>
<dbReference type="AlphaFoldDB" id="A0A5C5XRG0"/>
<evidence type="ECO:0000313" key="3">
    <source>
        <dbReference type="Proteomes" id="UP000318053"/>
    </source>
</evidence>
<keyword evidence="3" id="KW-1185">Reference proteome</keyword>
<dbReference type="RefSeq" id="WP_146392216.1">
    <property type="nucleotide sequence ID" value="NZ_SJPK01000007.1"/>
</dbReference>
<accession>A0A5C5XRG0</accession>
<evidence type="ECO:0000256" key="1">
    <source>
        <dbReference type="SAM" id="MobiDB-lite"/>
    </source>
</evidence>
<proteinExistence type="predicted"/>
<reference evidence="2 3" key="1">
    <citation type="submission" date="2019-02" db="EMBL/GenBank/DDBJ databases">
        <title>Deep-cultivation of Planctomycetes and their phenomic and genomic characterization uncovers novel biology.</title>
        <authorList>
            <person name="Wiegand S."/>
            <person name="Jogler M."/>
            <person name="Boedeker C."/>
            <person name="Pinto D."/>
            <person name="Vollmers J."/>
            <person name="Rivas-Marin E."/>
            <person name="Kohn T."/>
            <person name="Peeters S.H."/>
            <person name="Heuer A."/>
            <person name="Rast P."/>
            <person name="Oberbeckmann S."/>
            <person name="Bunk B."/>
            <person name="Jeske O."/>
            <person name="Meyerdierks A."/>
            <person name="Storesund J.E."/>
            <person name="Kallscheuer N."/>
            <person name="Luecker S."/>
            <person name="Lage O.M."/>
            <person name="Pohl T."/>
            <person name="Merkel B.J."/>
            <person name="Hornburger P."/>
            <person name="Mueller R.-W."/>
            <person name="Bruemmer F."/>
            <person name="Labrenz M."/>
            <person name="Spormann A.M."/>
            <person name="Op Den Camp H."/>
            <person name="Overmann J."/>
            <person name="Amann R."/>
            <person name="Jetten M.S.M."/>
            <person name="Mascher T."/>
            <person name="Medema M.H."/>
            <person name="Devos D.P."/>
            <person name="Kaster A.-K."/>
            <person name="Ovreas L."/>
            <person name="Rohde M."/>
            <person name="Galperin M.Y."/>
            <person name="Jogler C."/>
        </authorList>
    </citation>
    <scope>NUCLEOTIDE SEQUENCE [LARGE SCALE GENOMIC DNA]</scope>
    <source>
        <strain evidence="2 3">CA85</strain>
    </source>
</reference>
<protein>
    <submittedName>
        <fullName evidence="2">Uncharacterized protein</fullName>
    </submittedName>
</protein>
<feature type="region of interest" description="Disordered" evidence="1">
    <location>
        <begin position="1"/>
        <end position="58"/>
    </location>
</feature>
<comment type="caution">
    <text evidence="2">The sequence shown here is derived from an EMBL/GenBank/DDBJ whole genome shotgun (WGS) entry which is preliminary data.</text>
</comment>
<evidence type="ECO:0000313" key="2">
    <source>
        <dbReference type="EMBL" id="TWT65219.1"/>
    </source>
</evidence>
<dbReference type="Proteomes" id="UP000318053">
    <property type="component" value="Unassembled WGS sequence"/>
</dbReference>
<dbReference type="OrthoDB" id="9814067at2"/>
<name>A0A5C5XRG0_9BACT</name>